<evidence type="ECO:0000313" key="2">
    <source>
        <dbReference type="Proteomes" id="UP001145114"/>
    </source>
</evidence>
<sequence>MVSQKTGEGPVSKWIMLSPDQCAELAGQVKDAALKEELQRLAGRTADQWKAQLLEQVLDKGSSVASKGVEEYKRIQEEAMEELERRVASYMAAKEALAVEAEALEAMKGR</sequence>
<dbReference type="EMBL" id="JAMZIH010001568">
    <property type="protein sequence ID" value="KAJ1678079.1"/>
    <property type="molecule type" value="Genomic_DNA"/>
</dbReference>
<name>A0ACC1HUQ7_9FUNG</name>
<organism evidence="1 2">
    <name type="scientific">Spiromyces aspiralis</name>
    <dbReference type="NCBI Taxonomy" id="68401"/>
    <lineage>
        <taxon>Eukaryota</taxon>
        <taxon>Fungi</taxon>
        <taxon>Fungi incertae sedis</taxon>
        <taxon>Zoopagomycota</taxon>
        <taxon>Kickxellomycotina</taxon>
        <taxon>Kickxellomycetes</taxon>
        <taxon>Kickxellales</taxon>
        <taxon>Kickxellaceae</taxon>
        <taxon>Spiromyces</taxon>
    </lineage>
</organism>
<evidence type="ECO:0000313" key="1">
    <source>
        <dbReference type="EMBL" id="KAJ1678079.1"/>
    </source>
</evidence>
<comment type="caution">
    <text evidence="1">The sequence shown here is derived from an EMBL/GenBank/DDBJ whole genome shotgun (WGS) entry which is preliminary data.</text>
</comment>
<dbReference type="Proteomes" id="UP001145114">
    <property type="component" value="Unassembled WGS sequence"/>
</dbReference>
<reference evidence="1" key="1">
    <citation type="submission" date="2022-06" db="EMBL/GenBank/DDBJ databases">
        <title>Phylogenomic reconstructions and comparative analyses of Kickxellomycotina fungi.</title>
        <authorList>
            <person name="Reynolds N.K."/>
            <person name="Stajich J.E."/>
            <person name="Barry K."/>
            <person name="Grigoriev I.V."/>
            <person name="Crous P."/>
            <person name="Smith M.E."/>
        </authorList>
    </citation>
    <scope>NUCLEOTIDE SEQUENCE</scope>
    <source>
        <strain evidence="1">RSA 2271</strain>
    </source>
</reference>
<accession>A0ACC1HUQ7</accession>
<protein>
    <submittedName>
        <fullName evidence="1">Uncharacterized protein</fullName>
    </submittedName>
</protein>
<feature type="non-terminal residue" evidence="1">
    <location>
        <position position="110"/>
    </location>
</feature>
<keyword evidence="2" id="KW-1185">Reference proteome</keyword>
<gene>
    <name evidence="1" type="ORF">EV182_004822</name>
</gene>
<proteinExistence type="predicted"/>